<proteinExistence type="predicted"/>
<evidence type="ECO:0000259" key="2">
    <source>
        <dbReference type="PROSITE" id="PS50887"/>
    </source>
</evidence>
<dbReference type="EMBL" id="JAESVA010000019">
    <property type="protein sequence ID" value="MCB8883968.1"/>
    <property type="molecule type" value="Genomic_DNA"/>
</dbReference>
<dbReference type="InterPro" id="IPR000700">
    <property type="entry name" value="PAS-assoc_C"/>
</dbReference>
<keyword evidence="4" id="KW-1185">Reference proteome</keyword>
<feature type="domain" description="PAC" evidence="1">
    <location>
        <begin position="102"/>
        <end position="154"/>
    </location>
</feature>
<dbReference type="RefSeq" id="WP_227310706.1">
    <property type="nucleotide sequence ID" value="NZ_JAESVA010000019.1"/>
</dbReference>
<dbReference type="InterPro" id="IPR035965">
    <property type="entry name" value="PAS-like_dom_sf"/>
</dbReference>
<evidence type="ECO:0000313" key="3">
    <source>
        <dbReference type="EMBL" id="MCB8883968.1"/>
    </source>
</evidence>
<dbReference type="FunFam" id="3.30.70.270:FF:000001">
    <property type="entry name" value="Diguanylate cyclase domain protein"/>
    <property type="match status" value="1"/>
</dbReference>
<dbReference type="Pfam" id="PF00990">
    <property type="entry name" value="GGDEF"/>
    <property type="match status" value="1"/>
</dbReference>
<dbReference type="Gene3D" id="3.30.450.20">
    <property type="entry name" value="PAS domain"/>
    <property type="match status" value="1"/>
</dbReference>
<dbReference type="GO" id="GO:0003824">
    <property type="term" value="F:catalytic activity"/>
    <property type="evidence" value="ECO:0007669"/>
    <property type="project" value="UniProtKB-ARBA"/>
</dbReference>
<name>A0A964E7G2_9PROT</name>
<dbReference type="PROSITE" id="PS50887">
    <property type="entry name" value="GGDEF"/>
    <property type="match status" value="1"/>
</dbReference>
<gene>
    <name evidence="3" type="ORF">ACELLULO517_27245</name>
</gene>
<dbReference type="PROSITE" id="PS50113">
    <property type="entry name" value="PAC"/>
    <property type="match status" value="1"/>
</dbReference>
<dbReference type="SMART" id="SM00086">
    <property type="entry name" value="PAC"/>
    <property type="match status" value="1"/>
</dbReference>
<dbReference type="Proteomes" id="UP000721844">
    <property type="component" value="Unassembled WGS sequence"/>
</dbReference>
<evidence type="ECO:0000313" key="4">
    <source>
        <dbReference type="Proteomes" id="UP000721844"/>
    </source>
</evidence>
<dbReference type="Pfam" id="PF13426">
    <property type="entry name" value="PAS_9"/>
    <property type="match status" value="1"/>
</dbReference>
<comment type="caution">
    <text evidence="3">The sequence shown here is derived from an EMBL/GenBank/DDBJ whole genome shotgun (WGS) entry which is preliminary data.</text>
</comment>
<dbReference type="AlphaFoldDB" id="A0A964E7G2"/>
<dbReference type="InterPro" id="IPR043128">
    <property type="entry name" value="Rev_trsase/Diguanyl_cyclase"/>
</dbReference>
<dbReference type="SMART" id="SM00267">
    <property type="entry name" value="GGDEF"/>
    <property type="match status" value="1"/>
</dbReference>
<feature type="domain" description="GGDEF" evidence="2">
    <location>
        <begin position="185"/>
        <end position="318"/>
    </location>
</feature>
<accession>A0A964E7G2</accession>
<dbReference type="Gene3D" id="3.30.70.270">
    <property type="match status" value="1"/>
</dbReference>
<dbReference type="PANTHER" id="PTHR46663">
    <property type="entry name" value="DIGUANYLATE CYCLASE DGCT-RELATED"/>
    <property type="match status" value="1"/>
</dbReference>
<sequence length="326" mass="36342">MTRSDEIIDQLRAELAACQQSNKRWLDFIALGSDFITEVDSDFRIVRSLNTQSMDIFSNPSLESLRASNGTFSLFEILDHAISDDLVRTDHIADLKAHKPFRNLITTMPGPEGKLIWFEINGNPVFSESGEFQGYRSVVKDITQRKEDEARIAFMAHHDLLTNLPNRTTFYNRIKSEFAQTDRGGCFALLFLDLDGFKLVNDTLGHPSGDNLLQQVATRLNACVRKSDLVARLGGDEFAVIQSALTNLDDAHHLAQRIVDTIGEPYDLFGSRTVIGATIGIAIVPHDGNEIAQLLKNADIALYRAKSAGRGRYMFFEAGMDTDKQG</sequence>
<organism evidence="3 4">
    <name type="scientific">Acidisoma cellulosilyticum</name>
    <dbReference type="NCBI Taxonomy" id="2802395"/>
    <lineage>
        <taxon>Bacteria</taxon>
        <taxon>Pseudomonadati</taxon>
        <taxon>Pseudomonadota</taxon>
        <taxon>Alphaproteobacteria</taxon>
        <taxon>Acetobacterales</taxon>
        <taxon>Acidocellaceae</taxon>
        <taxon>Acidisoma</taxon>
    </lineage>
</organism>
<dbReference type="PANTHER" id="PTHR46663:SF3">
    <property type="entry name" value="SLL0267 PROTEIN"/>
    <property type="match status" value="1"/>
</dbReference>
<evidence type="ECO:0000259" key="1">
    <source>
        <dbReference type="PROSITE" id="PS50113"/>
    </source>
</evidence>
<dbReference type="InterPro" id="IPR052163">
    <property type="entry name" value="DGC-Regulatory_Protein"/>
</dbReference>
<dbReference type="InterPro" id="IPR000014">
    <property type="entry name" value="PAS"/>
</dbReference>
<dbReference type="InterPro" id="IPR001610">
    <property type="entry name" value="PAC"/>
</dbReference>
<dbReference type="SUPFAM" id="SSF55785">
    <property type="entry name" value="PYP-like sensor domain (PAS domain)"/>
    <property type="match status" value="1"/>
</dbReference>
<dbReference type="CDD" id="cd00130">
    <property type="entry name" value="PAS"/>
    <property type="match status" value="1"/>
</dbReference>
<dbReference type="InterPro" id="IPR000160">
    <property type="entry name" value="GGDEF_dom"/>
</dbReference>
<dbReference type="NCBIfam" id="TIGR00229">
    <property type="entry name" value="sensory_box"/>
    <property type="match status" value="1"/>
</dbReference>
<dbReference type="CDD" id="cd01949">
    <property type="entry name" value="GGDEF"/>
    <property type="match status" value="1"/>
</dbReference>
<protein>
    <submittedName>
        <fullName evidence="3">Sensor domain-containing diguanylate cyclase</fullName>
    </submittedName>
</protein>
<dbReference type="NCBIfam" id="TIGR00254">
    <property type="entry name" value="GGDEF"/>
    <property type="match status" value="1"/>
</dbReference>
<dbReference type="SUPFAM" id="SSF55073">
    <property type="entry name" value="Nucleotide cyclase"/>
    <property type="match status" value="1"/>
</dbReference>
<reference evidence="3 4" key="1">
    <citation type="journal article" date="2021" name="Microorganisms">
        <title>Acidisoma silvae sp. nov. and Acidisomacellulosilytica sp. nov., Two Acidophilic Bacteria Isolated from Decaying Wood, Hydrolyzing Cellulose and Producing Poly-3-hydroxybutyrate.</title>
        <authorList>
            <person name="Mieszkin S."/>
            <person name="Pouder E."/>
            <person name="Uroz S."/>
            <person name="Simon-Colin C."/>
            <person name="Alain K."/>
        </authorList>
    </citation>
    <scope>NUCLEOTIDE SEQUENCE [LARGE SCALE GENOMIC DNA]</scope>
    <source>
        <strain evidence="3 4">HW T5.17</strain>
    </source>
</reference>
<dbReference type="InterPro" id="IPR029787">
    <property type="entry name" value="Nucleotide_cyclase"/>
</dbReference>